<dbReference type="InterPro" id="IPR040239">
    <property type="entry name" value="HcpB-like"/>
</dbReference>
<accession>A0A9X0CFB2</accession>
<dbReference type="AlphaFoldDB" id="A0A9X0CFB2"/>
<dbReference type="PANTHER" id="PTHR13891">
    <property type="entry name" value="CYTOCHROME C OXIDASE ASSEMBLY FACTOR 7"/>
    <property type="match status" value="1"/>
</dbReference>
<dbReference type="OrthoDB" id="272077at2759"/>
<evidence type="ECO:0000313" key="4">
    <source>
        <dbReference type="Proteomes" id="UP001163046"/>
    </source>
</evidence>
<comment type="caution">
    <text evidence="3">The sequence shown here is derived from an EMBL/GenBank/DDBJ whole genome shotgun (WGS) entry which is preliminary data.</text>
</comment>
<dbReference type="Gene3D" id="1.25.40.10">
    <property type="entry name" value="Tetratricopeptide repeat domain"/>
    <property type="match status" value="1"/>
</dbReference>
<gene>
    <name evidence="3" type="primary">COA7</name>
    <name evidence="3" type="ORF">OS493_025101</name>
</gene>
<name>A0A9X0CFB2_9CNID</name>
<reference evidence="3" key="1">
    <citation type="submission" date="2023-01" db="EMBL/GenBank/DDBJ databases">
        <title>Genome assembly of the deep-sea coral Lophelia pertusa.</title>
        <authorList>
            <person name="Herrera S."/>
            <person name="Cordes E."/>
        </authorList>
    </citation>
    <scope>NUCLEOTIDE SEQUENCE</scope>
    <source>
        <strain evidence="3">USNM1676648</strain>
        <tissue evidence="3">Polyp</tissue>
    </source>
</reference>
<organism evidence="3 4">
    <name type="scientific">Desmophyllum pertusum</name>
    <dbReference type="NCBI Taxonomy" id="174260"/>
    <lineage>
        <taxon>Eukaryota</taxon>
        <taxon>Metazoa</taxon>
        <taxon>Cnidaria</taxon>
        <taxon>Anthozoa</taxon>
        <taxon>Hexacorallia</taxon>
        <taxon>Scleractinia</taxon>
        <taxon>Caryophylliina</taxon>
        <taxon>Caryophylliidae</taxon>
        <taxon>Desmophyllum</taxon>
    </lineage>
</organism>
<protein>
    <submittedName>
        <fullName evidence="3">Cytochrome c oxidase assembly factor 7</fullName>
    </submittedName>
</protein>
<comment type="similarity">
    <text evidence="1">Belongs to the hcp beta-lactamase family.</text>
</comment>
<dbReference type="EMBL" id="MU827797">
    <property type="protein sequence ID" value="KAJ7328221.1"/>
    <property type="molecule type" value="Genomic_DNA"/>
</dbReference>
<dbReference type="SUPFAM" id="SSF81901">
    <property type="entry name" value="HCP-like"/>
    <property type="match status" value="1"/>
</dbReference>
<evidence type="ECO:0000256" key="1">
    <source>
        <dbReference type="ARBA" id="ARBA00008486"/>
    </source>
</evidence>
<dbReference type="PANTHER" id="PTHR13891:SF1">
    <property type="entry name" value="CYTOCHROME C OXIDASE ASSEMBLY FACTOR 7"/>
    <property type="match status" value="1"/>
</dbReference>
<keyword evidence="2" id="KW-0677">Repeat</keyword>
<keyword evidence="4" id="KW-1185">Reference proteome</keyword>
<dbReference type="Proteomes" id="UP001163046">
    <property type="component" value="Unassembled WGS sequence"/>
</dbReference>
<dbReference type="InterPro" id="IPR006597">
    <property type="entry name" value="Sel1-like"/>
</dbReference>
<dbReference type="InterPro" id="IPR011990">
    <property type="entry name" value="TPR-like_helical_dom_sf"/>
</dbReference>
<dbReference type="Pfam" id="PF08238">
    <property type="entry name" value="Sel1"/>
    <property type="match status" value="5"/>
</dbReference>
<evidence type="ECO:0000313" key="3">
    <source>
        <dbReference type="EMBL" id="KAJ7328221.1"/>
    </source>
</evidence>
<evidence type="ECO:0000256" key="2">
    <source>
        <dbReference type="ARBA" id="ARBA00022737"/>
    </source>
</evidence>
<dbReference type="GO" id="GO:0005758">
    <property type="term" value="C:mitochondrial intermembrane space"/>
    <property type="evidence" value="ECO:0007669"/>
    <property type="project" value="TreeGrafter"/>
</dbReference>
<sequence>MPFNLVPEDEKAAEASKQLAQQLHDLYKHECYGTKKKESCHILGEFYMTVERDVDKAKELFEHTCEELNFSESCLALGNIYLAHEKYEDPEKAMSLFLRACEKKSPGACNNAGLVYQSGLKNSTIAKDMSKAVEMFRKSCDYGHKNGCFNLSAIYLMGKDGIPKDMQKAFELSFKSCEMMHPWGCANVSRMYATGDGVEKSPQQAERYKRLAKMYSGHYDYNIKT</sequence>
<dbReference type="SMART" id="SM00671">
    <property type="entry name" value="SEL1"/>
    <property type="match status" value="5"/>
</dbReference>
<proteinExistence type="inferred from homology"/>